<proteinExistence type="predicted"/>
<dbReference type="EC" id="2.7.7.108" evidence="5"/>
<evidence type="ECO:0000256" key="7">
    <source>
        <dbReference type="ARBA" id="ARBA00048696"/>
    </source>
</evidence>
<comment type="catalytic activity">
    <reaction evidence="6">
        <text>L-threonyl-[protein] + ATP = 3-O-(5'-adenylyl)-L-threonyl-[protein] + diphosphate</text>
        <dbReference type="Rhea" id="RHEA:54292"/>
        <dbReference type="Rhea" id="RHEA-COMP:11060"/>
        <dbReference type="Rhea" id="RHEA-COMP:13847"/>
        <dbReference type="ChEBI" id="CHEBI:30013"/>
        <dbReference type="ChEBI" id="CHEBI:30616"/>
        <dbReference type="ChEBI" id="CHEBI:33019"/>
        <dbReference type="ChEBI" id="CHEBI:138113"/>
        <dbReference type="EC" id="2.7.7.108"/>
    </reaction>
</comment>
<feature type="compositionally biased region" description="Polar residues" evidence="8">
    <location>
        <begin position="253"/>
        <end position="262"/>
    </location>
</feature>
<evidence type="ECO:0000256" key="5">
    <source>
        <dbReference type="ARBA" id="ARBA00034531"/>
    </source>
</evidence>
<comment type="catalytic activity">
    <reaction evidence="7">
        <text>L-tyrosyl-[protein] + ATP = O-(5'-adenylyl)-L-tyrosyl-[protein] + diphosphate</text>
        <dbReference type="Rhea" id="RHEA:54288"/>
        <dbReference type="Rhea" id="RHEA-COMP:10136"/>
        <dbReference type="Rhea" id="RHEA-COMP:13846"/>
        <dbReference type="ChEBI" id="CHEBI:30616"/>
        <dbReference type="ChEBI" id="CHEBI:33019"/>
        <dbReference type="ChEBI" id="CHEBI:46858"/>
        <dbReference type="ChEBI" id="CHEBI:83624"/>
        <dbReference type="EC" id="2.7.7.108"/>
    </reaction>
</comment>
<dbReference type="GO" id="GO:0070733">
    <property type="term" value="F:AMPylase activity"/>
    <property type="evidence" value="ECO:0007669"/>
    <property type="project" value="UniProtKB-EC"/>
</dbReference>
<keyword evidence="4" id="KW-0067">ATP-binding</keyword>
<dbReference type="PROSITE" id="PS51459">
    <property type="entry name" value="FIDO"/>
    <property type="match status" value="1"/>
</dbReference>
<dbReference type="AlphaFoldDB" id="A0A6G9CTF4"/>
<keyword evidence="2" id="KW-0548">Nucleotidyltransferase</keyword>
<keyword evidence="3" id="KW-0547">Nucleotide-binding</keyword>
<dbReference type="PANTHER" id="PTHR39560:SF1">
    <property type="entry name" value="PROTEIN ADENYLYLTRANSFERASE FIC-RELATED"/>
    <property type="match status" value="1"/>
</dbReference>
<accession>A0A6G9CTF4</accession>
<feature type="region of interest" description="Disordered" evidence="8">
    <location>
        <begin position="279"/>
        <end position="316"/>
    </location>
</feature>
<dbReference type="EMBL" id="CP050124">
    <property type="protein sequence ID" value="QIP40323.1"/>
    <property type="molecule type" value="Genomic_DNA"/>
</dbReference>
<feature type="domain" description="Fido" evidence="9">
    <location>
        <begin position="114"/>
        <end position="252"/>
    </location>
</feature>
<evidence type="ECO:0000259" key="9">
    <source>
        <dbReference type="PROSITE" id="PS51459"/>
    </source>
</evidence>
<organism evidence="10 11">
    <name type="scientific">Rhodococcus erythropolis</name>
    <name type="common">Arthrobacter picolinophilus</name>
    <dbReference type="NCBI Taxonomy" id="1833"/>
    <lineage>
        <taxon>Bacteria</taxon>
        <taxon>Bacillati</taxon>
        <taxon>Actinomycetota</taxon>
        <taxon>Actinomycetes</taxon>
        <taxon>Mycobacteriales</taxon>
        <taxon>Nocardiaceae</taxon>
        <taxon>Rhodococcus</taxon>
        <taxon>Rhodococcus erythropolis group</taxon>
    </lineage>
</organism>
<evidence type="ECO:0000256" key="3">
    <source>
        <dbReference type="ARBA" id="ARBA00022741"/>
    </source>
</evidence>
<evidence type="ECO:0000256" key="4">
    <source>
        <dbReference type="ARBA" id="ARBA00022840"/>
    </source>
</evidence>
<keyword evidence="1" id="KW-0808">Transferase</keyword>
<feature type="region of interest" description="Disordered" evidence="8">
    <location>
        <begin position="234"/>
        <end position="262"/>
    </location>
</feature>
<dbReference type="GO" id="GO:0051302">
    <property type="term" value="P:regulation of cell division"/>
    <property type="evidence" value="ECO:0007669"/>
    <property type="project" value="TreeGrafter"/>
</dbReference>
<protein>
    <recommendedName>
        <fullName evidence="5">protein adenylyltransferase</fullName>
        <ecNumber evidence="5">2.7.7.108</ecNumber>
    </recommendedName>
</protein>
<evidence type="ECO:0000256" key="6">
    <source>
        <dbReference type="ARBA" id="ARBA00047939"/>
    </source>
</evidence>
<feature type="compositionally biased region" description="Polar residues" evidence="8">
    <location>
        <begin position="304"/>
        <end position="316"/>
    </location>
</feature>
<evidence type="ECO:0000313" key="11">
    <source>
        <dbReference type="Proteomes" id="UP000502345"/>
    </source>
</evidence>
<evidence type="ECO:0000256" key="2">
    <source>
        <dbReference type="ARBA" id="ARBA00022695"/>
    </source>
</evidence>
<dbReference type="Gene3D" id="1.10.8.1050">
    <property type="entry name" value="Antitoxin VbhA-like"/>
    <property type="match status" value="1"/>
</dbReference>
<dbReference type="Proteomes" id="UP000502345">
    <property type="component" value="Chromosome"/>
</dbReference>
<dbReference type="PANTHER" id="PTHR39560">
    <property type="entry name" value="PROTEIN ADENYLYLTRANSFERASE FIC-RELATED"/>
    <property type="match status" value="1"/>
</dbReference>
<dbReference type="InterPro" id="IPR036597">
    <property type="entry name" value="Fido-like_dom_sf"/>
</dbReference>
<gene>
    <name evidence="10" type="ORF">G9444_3079</name>
</gene>
<dbReference type="SUPFAM" id="SSF140931">
    <property type="entry name" value="Fic-like"/>
    <property type="match status" value="1"/>
</dbReference>
<evidence type="ECO:0000313" key="10">
    <source>
        <dbReference type="EMBL" id="QIP40323.1"/>
    </source>
</evidence>
<reference evidence="10 11" key="1">
    <citation type="submission" date="2020-03" db="EMBL/GenBank/DDBJ databases">
        <title>Screen low temperature-resistant strains for efficient degradation of petroleum hydrocarbons under the low temperature.</title>
        <authorList>
            <person name="Wang Y."/>
            <person name="Chen J."/>
        </authorList>
    </citation>
    <scope>NUCLEOTIDE SEQUENCE [LARGE SCALE GENOMIC DNA]</scope>
    <source>
        <strain evidence="10 11">KB1</strain>
    </source>
</reference>
<dbReference type="InterPro" id="IPR003812">
    <property type="entry name" value="Fido"/>
</dbReference>
<dbReference type="Gene3D" id="1.10.3290.10">
    <property type="entry name" value="Fido-like domain"/>
    <property type="match status" value="1"/>
</dbReference>
<dbReference type="Pfam" id="PF02661">
    <property type="entry name" value="Fic"/>
    <property type="match status" value="1"/>
</dbReference>
<evidence type="ECO:0000256" key="1">
    <source>
        <dbReference type="ARBA" id="ARBA00022679"/>
    </source>
</evidence>
<sequence>MNRTALEQVLAAERLEGWDPSDEQIAELEAVMIGMLSRREYFEQELARAVGLSSAIPPRIRWRRSAPYVYRGTSVLENNFDVRDPAALQSLEFAATALRLGEAHLGSGLVPHTRDTAELLLLHQHVFQDLYQWAGHIRTVDIRKGAATFAPVSAIRNYLSEVEEIIAAVDWVALDHGAASFALASVYSTLNHAHPFREGNGRTGTLFLHRLAADTRYQLDLSRVSRTEWVSASRDSAPFRPHRNPVTSPVHRSVQSRADSLTSPVNGAPLCTITTSIPSSEPDSWISPGLHNTASPDAIETRRPSSSATQPEPSTTTYSCQRFAECFPNRLFGRHHAK</sequence>
<evidence type="ECO:0000256" key="8">
    <source>
        <dbReference type="SAM" id="MobiDB-lite"/>
    </source>
</evidence>
<dbReference type="GO" id="GO:0005524">
    <property type="term" value="F:ATP binding"/>
    <property type="evidence" value="ECO:0007669"/>
    <property type="project" value="UniProtKB-KW"/>
</dbReference>
<dbReference type="InterPro" id="IPR043038">
    <property type="entry name" value="VbhA_sf"/>
</dbReference>
<name>A0A6G9CTF4_RHOER</name>